<name>A0AAN9L7T4_CANGL</name>
<reference evidence="1 2" key="1">
    <citation type="submission" date="2024-01" db="EMBL/GenBank/DDBJ databases">
        <title>The genomes of 5 underutilized Papilionoideae crops provide insights into root nodulation and disease resistanc.</title>
        <authorList>
            <person name="Jiang F."/>
        </authorList>
    </citation>
    <scope>NUCLEOTIDE SEQUENCE [LARGE SCALE GENOMIC DNA]</scope>
    <source>
        <strain evidence="1">LVBAO_FW01</strain>
        <tissue evidence="1">Leaves</tissue>
    </source>
</reference>
<accession>A0AAN9L7T4</accession>
<sequence>MKYLYIRNCVEYNFEATWWHFSELIHCHLCVKVSVRYQTVDQKINIAVINTKLDTKRVVGLQINTGELYVSMSVTDSLADCLAMSLLHE</sequence>
<organism evidence="1 2">
    <name type="scientific">Canavalia gladiata</name>
    <name type="common">Sword bean</name>
    <name type="synonym">Dolichos gladiatus</name>
    <dbReference type="NCBI Taxonomy" id="3824"/>
    <lineage>
        <taxon>Eukaryota</taxon>
        <taxon>Viridiplantae</taxon>
        <taxon>Streptophyta</taxon>
        <taxon>Embryophyta</taxon>
        <taxon>Tracheophyta</taxon>
        <taxon>Spermatophyta</taxon>
        <taxon>Magnoliopsida</taxon>
        <taxon>eudicotyledons</taxon>
        <taxon>Gunneridae</taxon>
        <taxon>Pentapetalae</taxon>
        <taxon>rosids</taxon>
        <taxon>fabids</taxon>
        <taxon>Fabales</taxon>
        <taxon>Fabaceae</taxon>
        <taxon>Papilionoideae</taxon>
        <taxon>50 kb inversion clade</taxon>
        <taxon>NPAAA clade</taxon>
        <taxon>indigoferoid/millettioid clade</taxon>
        <taxon>Phaseoleae</taxon>
        <taxon>Canavalia</taxon>
    </lineage>
</organism>
<comment type="caution">
    <text evidence="1">The sequence shown here is derived from an EMBL/GenBank/DDBJ whole genome shotgun (WGS) entry which is preliminary data.</text>
</comment>
<gene>
    <name evidence="1" type="ORF">VNO77_24963</name>
</gene>
<dbReference type="Proteomes" id="UP001367508">
    <property type="component" value="Unassembled WGS sequence"/>
</dbReference>
<proteinExistence type="predicted"/>
<evidence type="ECO:0000313" key="2">
    <source>
        <dbReference type="Proteomes" id="UP001367508"/>
    </source>
</evidence>
<keyword evidence="2" id="KW-1185">Reference proteome</keyword>
<dbReference type="AlphaFoldDB" id="A0AAN9L7T4"/>
<evidence type="ECO:0000313" key="1">
    <source>
        <dbReference type="EMBL" id="KAK7330764.1"/>
    </source>
</evidence>
<protein>
    <submittedName>
        <fullName evidence="1">Uncharacterized protein</fullName>
    </submittedName>
</protein>
<dbReference type="EMBL" id="JAYMYQ010000005">
    <property type="protein sequence ID" value="KAK7330764.1"/>
    <property type="molecule type" value="Genomic_DNA"/>
</dbReference>